<dbReference type="AlphaFoldDB" id="X5H5M5"/>
<dbReference type="HOGENOM" id="CLU_2648474_0_0_0"/>
<feature type="compositionally biased region" description="Low complexity" evidence="1">
    <location>
        <begin position="26"/>
        <end position="37"/>
    </location>
</feature>
<dbReference type="EMBL" id="CP001114">
    <property type="protein sequence ID" value="AHX26493.1"/>
    <property type="molecule type" value="Genomic_DNA"/>
</dbReference>
<feature type="region of interest" description="Disordered" evidence="1">
    <location>
        <begin position="1"/>
        <end position="76"/>
    </location>
</feature>
<sequence length="76" mass="8139">MSDRQYGRPSRVIMEWDEVETDTEHPTPAAAEATPAAQRIASPEPAAAGGSKDAENKGAGSSLLKNIFKGLRRTDK</sequence>
<reference evidence="2 3" key="1">
    <citation type="journal article" date="2009" name="PLoS Genet.">
        <title>Alliance of proteomics and genomics to unravel the specificities of Sahara bacterium Deinococcus deserti.</title>
        <authorList>
            <person name="de Groot A."/>
            <person name="Dulermo R."/>
            <person name="Ortet P."/>
            <person name="Blanchard L."/>
            <person name="Guerin P."/>
            <person name="Fernandez B."/>
            <person name="Vacherie B."/>
            <person name="Dossat C."/>
            <person name="Jolivet E."/>
            <person name="Siguier P."/>
            <person name="Chandler M."/>
            <person name="Barakat M."/>
            <person name="Dedieu A."/>
            <person name="Barbe V."/>
            <person name="Heulin T."/>
            <person name="Sommer S."/>
            <person name="Achouak W."/>
            <person name="Armengaud J."/>
        </authorList>
    </citation>
    <scope>NUCLEOTIDE SEQUENCE [LARGE SCALE GENOMIC DNA]</scope>
    <source>
        <strain evidence="3">DSM 17065 / CIP 109153 / LMG 22923 / VCD115</strain>
    </source>
</reference>
<dbReference type="Proteomes" id="UP000002208">
    <property type="component" value="Chromosome"/>
</dbReference>
<name>X5H5M5_DEIDV</name>
<evidence type="ECO:0000256" key="1">
    <source>
        <dbReference type="SAM" id="MobiDB-lite"/>
    </source>
</evidence>
<gene>
    <name evidence="2" type="ordered locus">Deide_07352</name>
</gene>
<accession>X5H5M5</accession>
<evidence type="ECO:0000313" key="3">
    <source>
        <dbReference type="Proteomes" id="UP000002208"/>
    </source>
</evidence>
<organism evidence="2 3">
    <name type="scientific">Deinococcus deserti (strain DSM 17065 / CIP 109153 / LMG 22923 / VCD115)</name>
    <dbReference type="NCBI Taxonomy" id="546414"/>
    <lineage>
        <taxon>Bacteria</taxon>
        <taxon>Thermotogati</taxon>
        <taxon>Deinococcota</taxon>
        <taxon>Deinococci</taxon>
        <taxon>Deinococcales</taxon>
        <taxon>Deinococcaceae</taxon>
        <taxon>Deinococcus</taxon>
    </lineage>
</organism>
<keyword evidence="3" id="KW-1185">Reference proteome</keyword>
<proteinExistence type="predicted"/>
<protein>
    <submittedName>
        <fullName evidence="2">Uncharacterized protein</fullName>
    </submittedName>
</protein>
<dbReference type="PaxDb" id="546414-Deide_07352"/>
<evidence type="ECO:0000313" key="2">
    <source>
        <dbReference type="EMBL" id="AHX26493.1"/>
    </source>
</evidence>
<dbReference type="RefSeq" id="WP_162485397.1">
    <property type="nucleotide sequence ID" value="NC_012526.1"/>
</dbReference>
<dbReference type="KEGG" id="ddr:Deide_07352"/>